<name>A0A5C3P154_9APHY</name>
<evidence type="ECO:0000313" key="3">
    <source>
        <dbReference type="Proteomes" id="UP000308197"/>
    </source>
</evidence>
<sequence>AFSGVPGRGKSSSAIYEPLVTALNYRTKLKSRCPGFVFDAPSSSGRANPHGIKVPHVCCYAVDNLALVKATDGVELGYAELFIQVSPDPHRDFFADPPSDGATRHSDYDFLACPEDPELHEKLHDALGQHITHTVEMFARQHRVCAFTMSMFGSRARFLRWDRAGCVVSESFDIRTQPDLLCDMLAGFAAASRYGRGHDPTVEMALAEEDIFLDAIKRHVRSQVGPGEDVDQVVRIHHQAGHVVPVKVLHHRFTATSENSRRFLISRPVVPPLTMVGRGTRGYWAVDTSTNAVGFLKDTWRNRSVLEVEGETLRRLGDLGVRHVPSLVWHGDIPSHFPEEQRRLTRDDLQSTVSHQFVSFPGICQVDGLRISVSQRYHYRLVMGTVGSPLKTVRGAKELLHATYDVLTAMRDALAKDSRLHRDISVGNIVLVQEEGDVRRGYLVDWDASCRIDDAGFALEEGRAGTWQFMSMRMLDPRQIHGKQRFLDDMESLLYVVFYCALMWQPHNLSKQALTVTIASFFDEIFERHRGEMHGGASKLANALHRQYTLTLVFDSAALDDWILTVMDYHAPLPMDGDKYKDKWSPEQLDAYWAAFLQSYTLEPDNRVEHTL</sequence>
<dbReference type="Proteomes" id="UP000308197">
    <property type="component" value="Unassembled WGS sequence"/>
</dbReference>
<dbReference type="AlphaFoldDB" id="A0A5C3P154"/>
<feature type="domain" description="Fungal-type protein kinase" evidence="1">
    <location>
        <begin position="121"/>
        <end position="499"/>
    </location>
</feature>
<dbReference type="PANTHER" id="PTHR38248:SF2">
    <property type="entry name" value="FUNK1 11"/>
    <property type="match status" value="1"/>
</dbReference>
<dbReference type="PANTHER" id="PTHR38248">
    <property type="entry name" value="FUNK1 6"/>
    <property type="match status" value="1"/>
</dbReference>
<reference evidence="2 3" key="1">
    <citation type="journal article" date="2019" name="Nat. Ecol. Evol.">
        <title>Megaphylogeny resolves global patterns of mushroom evolution.</title>
        <authorList>
            <person name="Varga T."/>
            <person name="Krizsan K."/>
            <person name="Foldi C."/>
            <person name="Dima B."/>
            <person name="Sanchez-Garcia M."/>
            <person name="Sanchez-Ramirez S."/>
            <person name="Szollosi G.J."/>
            <person name="Szarkandi J.G."/>
            <person name="Papp V."/>
            <person name="Albert L."/>
            <person name="Andreopoulos W."/>
            <person name="Angelini C."/>
            <person name="Antonin V."/>
            <person name="Barry K.W."/>
            <person name="Bougher N.L."/>
            <person name="Buchanan P."/>
            <person name="Buyck B."/>
            <person name="Bense V."/>
            <person name="Catcheside P."/>
            <person name="Chovatia M."/>
            <person name="Cooper J."/>
            <person name="Damon W."/>
            <person name="Desjardin D."/>
            <person name="Finy P."/>
            <person name="Geml J."/>
            <person name="Haridas S."/>
            <person name="Hughes K."/>
            <person name="Justo A."/>
            <person name="Karasinski D."/>
            <person name="Kautmanova I."/>
            <person name="Kiss B."/>
            <person name="Kocsube S."/>
            <person name="Kotiranta H."/>
            <person name="LaButti K.M."/>
            <person name="Lechner B.E."/>
            <person name="Liimatainen K."/>
            <person name="Lipzen A."/>
            <person name="Lukacs Z."/>
            <person name="Mihaltcheva S."/>
            <person name="Morgado L.N."/>
            <person name="Niskanen T."/>
            <person name="Noordeloos M.E."/>
            <person name="Ohm R.A."/>
            <person name="Ortiz-Santana B."/>
            <person name="Ovrebo C."/>
            <person name="Racz N."/>
            <person name="Riley R."/>
            <person name="Savchenko A."/>
            <person name="Shiryaev A."/>
            <person name="Soop K."/>
            <person name="Spirin V."/>
            <person name="Szebenyi C."/>
            <person name="Tomsovsky M."/>
            <person name="Tulloss R.E."/>
            <person name="Uehling J."/>
            <person name="Grigoriev I.V."/>
            <person name="Vagvolgyi C."/>
            <person name="Papp T."/>
            <person name="Martin F.M."/>
            <person name="Miettinen O."/>
            <person name="Hibbett D.S."/>
            <person name="Nagy L.G."/>
        </authorList>
    </citation>
    <scope>NUCLEOTIDE SEQUENCE [LARGE SCALE GENOMIC DNA]</scope>
    <source>
        <strain evidence="2 3">HHB13444</strain>
    </source>
</reference>
<dbReference type="Pfam" id="PF17667">
    <property type="entry name" value="Pkinase_fungal"/>
    <property type="match status" value="1"/>
</dbReference>
<dbReference type="InterPro" id="IPR011009">
    <property type="entry name" value="Kinase-like_dom_sf"/>
</dbReference>
<gene>
    <name evidence="2" type="ORF">K466DRAFT_444550</name>
</gene>
<dbReference type="SUPFAM" id="SSF56112">
    <property type="entry name" value="Protein kinase-like (PK-like)"/>
    <property type="match status" value="1"/>
</dbReference>
<dbReference type="Gene3D" id="1.10.510.10">
    <property type="entry name" value="Transferase(Phosphotransferase) domain 1"/>
    <property type="match status" value="1"/>
</dbReference>
<keyword evidence="3" id="KW-1185">Reference proteome</keyword>
<dbReference type="InterPro" id="IPR040976">
    <property type="entry name" value="Pkinase_fungal"/>
</dbReference>
<accession>A0A5C3P154</accession>
<proteinExistence type="predicted"/>
<evidence type="ECO:0000259" key="1">
    <source>
        <dbReference type="Pfam" id="PF17667"/>
    </source>
</evidence>
<protein>
    <recommendedName>
        <fullName evidence="1">Fungal-type protein kinase domain-containing protein</fullName>
    </recommendedName>
</protein>
<dbReference type="EMBL" id="ML211528">
    <property type="protein sequence ID" value="TFK82040.1"/>
    <property type="molecule type" value="Genomic_DNA"/>
</dbReference>
<feature type="non-terminal residue" evidence="2">
    <location>
        <position position="612"/>
    </location>
</feature>
<feature type="non-terminal residue" evidence="2">
    <location>
        <position position="1"/>
    </location>
</feature>
<dbReference type="InParanoid" id="A0A5C3P154"/>
<evidence type="ECO:0000313" key="2">
    <source>
        <dbReference type="EMBL" id="TFK82040.1"/>
    </source>
</evidence>
<organism evidence="2 3">
    <name type="scientific">Polyporus arcularius HHB13444</name>
    <dbReference type="NCBI Taxonomy" id="1314778"/>
    <lineage>
        <taxon>Eukaryota</taxon>
        <taxon>Fungi</taxon>
        <taxon>Dikarya</taxon>
        <taxon>Basidiomycota</taxon>
        <taxon>Agaricomycotina</taxon>
        <taxon>Agaricomycetes</taxon>
        <taxon>Polyporales</taxon>
        <taxon>Polyporaceae</taxon>
        <taxon>Polyporus</taxon>
    </lineage>
</organism>